<evidence type="ECO:0000313" key="1">
    <source>
        <dbReference type="EMBL" id="KAL2047944.1"/>
    </source>
</evidence>
<dbReference type="EMBL" id="JBHFEH010000087">
    <property type="protein sequence ID" value="KAL2047944.1"/>
    <property type="molecule type" value="Genomic_DNA"/>
</dbReference>
<dbReference type="Gene3D" id="3.40.50.1580">
    <property type="entry name" value="Nucleoside phosphorylase domain"/>
    <property type="match status" value="1"/>
</dbReference>
<dbReference type="InterPro" id="IPR035994">
    <property type="entry name" value="Nucleoside_phosphorylase_sf"/>
</dbReference>
<sequence length="377" mass="42481">MLPNYPRPRSRDQFYIAIICAKRIETNAVEAMFDEHWEPESEYGKAPGDTNAYHLGRIGRHNVVLGYLPGSGTAISATSASNFRSSFTSIRLGLVVGICGGVPTIHGRNSITTEVLLGDVIISTKLVEYRHGTQRPDGFFEKETLPIASTEIRSFLGKMEGDYSYIKLQNRTSTHLSTLLKKELYKDWKYPGADRDRLYSPSHRHKHQQRHICEICDKDEDRVCEAALESSCETLECHEVVRRDRLVEPKESSASVLARTAEESAQVWDPKLLIHFGPVASGDLVMKSGLHRNEVVSKERFREQKVIAFEMEGAGVWETLPTIVIKGVSDYADSHKGDEWQQYAAARAAACMKSVLEEWLQTDNEWVSSIYTPSNQS</sequence>
<proteinExistence type="predicted"/>
<dbReference type="PANTHER" id="PTHR46082">
    <property type="entry name" value="ATP/GTP-BINDING PROTEIN-RELATED"/>
    <property type="match status" value="1"/>
</dbReference>
<accession>A0ABR4ATI1</accession>
<gene>
    <name evidence="1" type="ORF">ABVK25_011173</name>
</gene>
<evidence type="ECO:0008006" key="3">
    <source>
        <dbReference type="Google" id="ProtNLM"/>
    </source>
</evidence>
<dbReference type="SUPFAM" id="SSF53167">
    <property type="entry name" value="Purine and uridine phosphorylases"/>
    <property type="match status" value="1"/>
</dbReference>
<reference evidence="1 2" key="1">
    <citation type="submission" date="2024-09" db="EMBL/GenBank/DDBJ databases">
        <title>Rethinking Asexuality: The Enigmatic Case of Functional Sexual Genes in Lepraria (Stereocaulaceae).</title>
        <authorList>
            <person name="Doellman M."/>
            <person name="Sun Y."/>
            <person name="Barcenas-Pena A."/>
            <person name="Lumbsch H.T."/>
            <person name="Grewe F."/>
        </authorList>
    </citation>
    <scope>NUCLEOTIDE SEQUENCE [LARGE SCALE GENOMIC DNA]</scope>
    <source>
        <strain evidence="1 2">Grewe 0041</strain>
    </source>
</reference>
<evidence type="ECO:0000313" key="2">
    <source>
        <dbReference type="Proteomes" id="UP001590951"/>
    </source>
</evidence>
<organism evidence="1 2">
    <name type="scientific">Lepraria finkii</name>
    <dbReference type="NCBI Taxonomy" id="1340010"/>
    <lineage>
        <taxon>Eukaryota</taxon>
        <taxon>Fungi</taxon>
        <taxon>Dikarya</taxon>
        <taxon>Ascomycota</taxon>
        <taxon>Pezizomycotina</taxon>
        <taxon>Lecanoromycetes</taxon>
        <taxon>OSLEUM clade</taxon>
        <taxon>Lecanoromycetidae</taxon>
        <taxon>Lecanorales</taxon>
        <taxon>Lecanorineae</taxon>
        <taxon>Stereocaulaceae</taxon>
        <taxon>Lepraria</taxon>
    </lineage>
</organism>
<dbReference type="InterPro" id="IPR053137">
    <property type="entry name" value="NLR-like"/>
</dbReference>
<comment type="caution">
    <text evidence="1">The sequence shown here is derived from an EMBL/GenBank/DDBJ whole genome shotgun (WGS) entry which is preliminary data.</text>
</comment>
<keyword evidence="2" id="KW-1185">Reference proteome</keyword>
<name>A0ABR4ATI1_9LECA</name>
<dbReference type="PANTHER" id="PTHR46082:SF6">
    <property type="entry name" value="AAA+ ATPASE DOMAIN-CONTAINING PROTEIN-RELATED"/>
    <property type="match status" value="1"/>
</dbReference>
<protein>
    <recommendedName>
        <fullName evidence="3">Nucleoside phosphorylase domain-containing protein</fullName>
    </recommendedName>
</protein>
<dbReference type="Proteomes" id="UP001590951">
    <property type="component" value="Unassembled WGS sequence"/>
</dbReference>